<dbReference type="Gene3D" id="4.10.240.10">
    <property type="entry name" value="Zn(2)-C6 fungal-type DNA-binding domain"/>
    <property type="match status" value="1"/>
</dbReference>
<dbReference type="SMART" id="SM00066">
    <property type="entry name" value="GAL4"/>
    <property type="match status" value="1"/>
</dbReference>
<feature type="compositionally biased region" description="Polar residues" evidence="6">
    <location>
        <begin position="1047"/>
        <end position="1066"/>
    </location>
</feature>
<dbReference type="PROSITE" id="PS50048">
    <property type="entry name" value="ZN2_CY6_FUNGAL_2"/>
    <property type="match status" value="1"/>
</dbReference>
<keyword evidence="9" id="KW-1185">Reference proteome</keyword>
<dbReference type="CDD" id="cd00067">
    <property type="entry name" value="GAL4"/>
    <property type="match status" value="1"/>
</dbReference>
<evidence type="ECO:0000313" key="9">
    <source>
        <dbReference type="Proteomes" id="UP000092583"/>
    </source>
</evidence>
<feature type="compositionally biased region" description="Polar residues" evidence="6">
    <location>
        <begin position="145"/>
        <end position="158"/>
    </location>
</feature>
<dbReference type="SUPFAM" id="SSF57701">
    <property type="entry name" value="Zn2/Cys6 DNA-binding domain"/>
    <property type="match status" value="1"/>
</dbReference>
<evidence type="ECO:0000256" key="5">
    <source>
        <dbReference type="ARBA" id="ARBA00023242"/>
    </source>
</evidence>
<feature type="compositionally biased region" description="Polar residues" evidence="6">
    <location>
        <begin position="33"/>
        <end position="53"/>
    </location>
</feature>
<feature type="compositionally biased region" description="Low complexity" evidence="6">
    <location>
        <begin position="1070"/>
        <end position="1083"/>
    </location>
</feature>
<name>A0A1B9IH50_9TREE</name>
<dbReference type="GO" id="GO:0000981">
    <property type="term" value="F:DNA-binding transcription factor activity, RNA polymerase II-specific"/>
    <property type="evidence" value="ECO:0007669"/>
    <property type="project" value="InterPro"/>
</dbReference>
<dbReference type="InterPro" id="IPR050797">
    <property type="entry name" value="Carb_Metab_Trans_Reg"/>
</dbReference>
<evidence type="ECO:0000259" key="7">
    <source>
        <dbReference type="PROSITE" id="PS50048"/>
    </source>
</evidence>
<dbReference type="InterPro" id="IPR036864">
    <property type="entry name" value="Zn2-C6_fun-type_DNA-bd_sf"/>
</dbReference>
<feature type="compositionally biased region" description="Polar residues" evidence="6">
    <location>
        <begin position="267"/>
        <end position="292"/>
    </location>
</feature>
<dbReference type="SMART" id="SM00906">
    <property type="entry name" value="Fungal_trans"/>
    <property type="match status" value="1"/>
</dbReference>
<evidence type="ECO:0000256" key="3">
    <source>
        <dbReference type="ARBA" id="ARBA00023125"/>
    </source>
</evidence>
<feature type="compositionally biased region" description="Low complexity" evidence="6">
    <location>
        <begin position="113"/>
        <end position="143"/>
    </location>
</feature>
<dbReference type="AlphaFoldDB" id="A0A1B9IH50"/>
<organism evidence="8 9">
    <name type="scientific">Kwoniella mangroviensis CBS 10435</name>
    <dbReference type="NCBI Taxonomy" id="1331196"/>
    <lineage>
        <taxon>Eukaryota</taxon>
        <taxon>Fungi</taxon>
        <taxon>Dikarya</taxon>
        <taxon>Basidiomycota</taxon>
        <taxon>Agaricomycotina</taxon>
        <taxon>Tremellomycetes</taxon>
        <taxon>Tremellales</taxon>
        <taxon>Cryptococcaceae</taxon>
        <taxon>Kwoniella</taxon>
    </lineage>
</organism>
<keyword evidence="4" id="KW-0804">Transcription</keyword>
<reference evidence="8 9" key="1">
    <citation type="submission" date="2013-07" db="EMBL/GenBank/DDBJ databases">
        <title>The Genome Sequence of Kwoniella mangroviensis CBS10435.</title>
        <authorList>
            <consortium name="The Broad Institute Genome Sequencing Platform"/>
            <person name="Cuomo C."/>
            <person name="Litvintseva A."/>
            <person name="Chen Y."/>
            <person name="Heitman J."/>
            <person name="Sun S."/>
            <person name="Springer D."/>
            <person name="Dromer F."/>
            <person name="Young S.K."/>
            <person name="Zeng Q."/>
            <person name="Gargeya S."/>
            <person name="Fitzgerald M."/>
            <person name="Abouelleil A."/>
            <person name="Alvarado L."/>
            <person name="Berlin A.M."/>
            <person name="Chapman S.B."/>
            <person name="Dewar J."/>
            <person name="Goldberg J."/>
            <person name="Griggs A."/>
            <person name="Gujja S."/>
            <person name="Hansen M."/>
            <person name="Howarth C."/>
            <person name="Imamovic A."/>
            <person name="Larimer J."/>
            <person name="McCowan C."/>
            <person name="Murphy C."/>
            <person name="Pearson M."/>
            <person name="Priest M."/>
            <person name="Roberts A."/>
            <person name="Saif S."/>
            <person name="Shea T."/>
            <person name="Sykes S."/>
            <person name="Wortman J."/>
            <person name="Nusbaum C."/>
            <person name="Birren B."/>
        </authorList>
    </citation>
    <scope>NUCLEOTIDE SEQUENCE [LARGE SCALE GENOMIC DNA]</scope>
    <source>
        <strain evidence="8 9">CBS 10435</strain>
    </source>
</reference>
<dbReference type="Pfam" id="PF04082">
    <property type="entry name" value="Fungal_trans"/>
    <property type="match status" value="1"/>
</dbReference>
<dbReference type="InterPro" id="IPR001138">
    <property type="entry name" value="Zn2Cys6_DnaBD"/>
</dbReference>
<dbReference type="PANTHER" id="PTHR31668:SF26">
    <property type="entry name" value="GLUCOSE TRANSPORT TRANSCRIPTION REGULATOR RGT1-RELATED"/>
    <property type="match status" value="1"/>
</dbReference>
<feature type="region of interest" description="Disordered" evidence="6">
    <location>
        <begin position="972"/>
        <end position="1083"/>
    </location>
</feature>
<sequence>MSNQNKNNLPPWYNGGNEPASGWIPSWNHVSMDPSNSNSRQQTQPSYQPQDNPNWYPGRIETPTHPSRGGPTPSRAPTRPPAPQPSDRQQLHEQLQQSQYYDQAFSRPPSANTSTESQLQQTSLSTSTQPSPKTSSVTTQPTPAKTESTHAGHSGSSKQTERKGGPGEASGQKRKRKSQAAAEVDEQSAPSPSEADKDKEKRTKTGRACDACRTKKIRCDILPSGDEPSGLDSQPICAHCKQSNLECTFFLPITETRFKKKRHTADKSQAASTDTQTISTGLVPNGSLTQKSGGPDTYEYENMGGGVLKSDDRGGGRVEGEFTVSSSSQLHGANSQCTGPTSIAFLLRTTIPTIPSEAFDLRHHNSWEVLEDGNGLIRVNAPPSPPLHADADPSDPTRAHNRLNKPVLSGQTMSLLVNAYFSEVAPLFPIISRAEFAAKTPPSPLMLYSICGLGATRRQFPREIFAGVRGVINGLLRSNDVLSDAKIENVQALLLLAQVGDLHAQPTAATASASLIRTGAAIRMAQDLGLHRESAMRAQGAQDLAYVELRRRVWATCVIMDRWYGAALGIPLLIDLLDCDVLLPAPYAISSSTEPSEWPLEPDFMALSEHLKLSILIGRVLKMIYSPTGLKHATDAQLAGLVSDMEKWKEQLPQELQFQGKESSHVAGLLHLGYTALQFLFWRVFMRITYSCPPHLTFCVEITHWSKMIAWSRAALEWLDANDDALDTLFIFPYAATSCALIQYHTWARRGDSVALNTLKLVKETATRWEHAVQPDQMSIRRKTCETMTLLYEAALKTDPDSQENRMAPKIPANPTAGVIPRQGAFSKLQSRKDESLKGGGVFVAESEKERHLSGLNRGDVVLSSDMDSEQAQDLQDQAHDRVQTHNGQIVKANVVADQQAPEGLQQDVSQAKDASVKDVLQVMPKETYNVNPLINQNGANGNTSMNFNQSDEGGMALSGGMMDITRQAQQYPMPDYPTQPHESQEYHFHQIPGSGGQGGKPEQHDTQFQNEPHHHHHQMYSGHGSGQGPGSAPQYHQDLPHEPHNNNKTNGYFNVNPYHFSQQGPGHTGPPDNNNNSSGNFDPSFLDSLPVSTFDWESWTNYFDKFLPAANQNFETMQ</sequence>
<dbReference type="CDD" id="cd12148">
    <property type="entry name" value="fungal_TF_MHR"/>
    <property type="match status" value="1"/>
</dbReference>
<evidence type="ECO:0000256" key="1">
    <source>
        <dbReference type="ARBA" id="ARBA00022723"/>
    </source>
</evidence>
<proteinExistence type="predicted"/>
<reference evidence="9" key="2">
    <citation type="submission" date="2013-12" db="EMBL/GenBank/DDBJ databases">
        <title>Evolution of pathogenesis and genome organization in the Tremellales.</title>
        <authorList>
            <person name="Cuomo C."/>
            <person name="Litvintseva A."/>
            <person name="Heitman J."/>
            <person name="Chen Y."/>
            <person name="Sun S."/>
            <person name="Springer D."/>
            <person name="Dromer F."/>
            <person name="Young S."/>
            <person name="Zeng Q."/>
            <person name="Chapman S."/>
            <person name="Gujja S."/>
            <person name="Saif S."/>
            <person name="Birren B."/>
        </authorList>
    </citation>
    <scope>NUCLEOTIDE SEQUENCE [LARGE SCALE GENOMIC DNA]</scope>
    <source>
        <strain evidence="9">CBS 10435</strain>
    </source>
</reference>
<dbReference type="PANTHER" id="PTHR31668">
    <property type="entry name" value="GLUCOSE TRANSPORT TRANSCRIPTION REGULATOR RGT1-RELATED-RELATED"/>
    <property type="match status" value="1"/>
</dbReference>
<feature type="compositionally biased region" description="Basic and acidic residues" evidence="6">
    <location>
        <begin position="194"/>
        <end position="203"/>
    </location>
</feature>
<keyword evidence="1" id="KW-0479">Metal-binding</keyword>
<keyword evidence="5" id="KW-0539">Nucleus</keyword>
<evidence type="ECO:0000256" key="2">
    <source>
        <dbReference type="ARBA" id="ARBA00023015"/>
    </source>
</evidence>
<dbReference type="GO" id="GO:0003677">
    <property type="term" value="F:DNA binding"/>
    <property type="evidence" value="ECO:0007669"/>
    <property type="project" value="UniProtKB-KW"/>
</dbReference>
<feature type="region of interest" description="Disordered" evidence="6">
    <location>
        <begin position="262"/>
        <end position="293"/>
    </location>
</feature>
<protein>
    <recommendedName>
        <fullName evidence="7">Zn(2)-C6 fungal-type domain-containing protein</fullName>
    </recommendedName>
</protein>
<accession>A0A1B9IH50</accession>
<keyword evidence="2" id="KW-0805">Transcription regulation</keyword>
<evidence type="ECO:0000313" key="8">
    <source>
        <dbReference type="EMBL" id="OCF54680.1"/>
    </source>
</evidence>
<dbReference type="GO" id="GO:0008270">
    <property type="term" value="F:zinc ion binding"/>
    <property type="evidence" value="ECO:0007669"/>
    <property type="project" value="InterPro"/>
</dbReference>
<dbReference type="Proteomes" id="UP000092583">
    <property type="component" value="Unassembled WGS sequence"/>
</dbReference>
<dbReference type="OrthoDB" id="4161332at2759"/>
<dbReference type="Pfam" id="PF00172">
    <property type="entry name" value="Zn_clus"/>
    <property type="match status" value="1"/>
</dbReference>
<evidence type="ECO:0000256" key="4">
    <source>
        <dbReference type="ARBA" id="ARBA00023163"/>
    </source>
</evidence>
<dbReference type="EMBL" id="KI669469">
    <property type="protein sequence ID" value="OCF54680.1"/>
    <property type="molecule type" value="Genomic_DNA"/>
</dbReference>
<gene>
    <name evidence="8" type="ORF">L486_07812</name>
</gene>
<keyword evidence="3" id="KW-0238">DNA-binding</keyword>
<dbReference type="GO" id="GO:0006351">
    <property type="term" value="P:DNA-templated transcription"/>
    <property type="evidence" value="ECO:0007669"/>
    <property type="project" value="InterPro"/>
</dbReference>
<feature type="region of interest" description="Disordered" evidence="6">
    <location>
        <begin position="1"/>
        <end position="207"/>
    </location>
</feature>
<evidence type="ECO:0000256" key="6">
    <source>
        <dbReference type="SAM" id="MobiDB-lite"/>
    </source>
</evidence>
<feature type="domain" description="Zn(2)-C6 fungal-type" evidence="7">
    <location>
        <begin position="208"/>
        <end position="249"/>
    </location>
</feature>
<dbReference type="STRING" id="1331196.A0A1B9IH50"/>
<dbReference type="InterPro" id="IPR007219">
    <property type="entry name" value="XnlR_reg_dom"/>
</dbReference>